<proteinExistence type="predicted"/>
<feature type="transmembrane region" description="Helical" evidence="1">
    <location>
        <begin position="6"/>
        <end position="23"/>
    </location>
</feature>
<keyword evidence="1" id="KW-0472">Membrane</keyword>
<comment type="caution">
    <text evidence="2">The sequence shown here is derived from an EMBL/GenBank/DDBJ whole genome shotgun (WGS) entry which is preliminary data.</text>
</comment>
<dbReference type="EMBL" id="JBAMIC010002308">
    <property type="protein sequence ID" value="KAK7089290.1"/>
    <property type="molecule type" value="Genomic_DNA"/>
</dbReference>
<keyword evidence="3" id="KW-1185">Reference proteome</keyword>
<reference evidence="2 3" key="1">
    <citation type="submission" date="2024-02" db="EMBL/GenBank/DDBJ databases">
        <title>Chromosome-scale genome assembly of the rough periwinkle Littorina saxatilis.</title>
        <authorList>
            <person name="De Jode A."/>
            <person name="Faria R."/>
            <person name="Formenti G."/>
            <person name="Sims Y."/>
            <person name="Smith T.P."/>
            <person name="Tracey A."/>
            <person name="Wood J.M.D."/>
            <person name="Zagrodzka Z.B."/>
            <person name="Johannesson K."/>
            <person name="Butlin R.K."/>
            <person name="Leder E.H."/>
        </authorList>
    </citation>
    <scope>NUCLEOTIDE SEQUENCE [LARGE SCALE GENOMIC DNA]</scope>
    <source>
        <strain evidence="2">Snail1</strain>
        <tissue evidence="2">Muscle</tissue>
    </source>
</reference>
<dbReference type="AlphaFoldDB" id="A0AAN9AM01"/>
<name>A0AAN9AM01_9CAEN</name>
<sequence>MDQMKVIYAVIGIAYLVLVLPKMSGGWVKDSEVLNTDLRPKRLMSFLRRNTRAMGSILIGRQKTPIWGRRHAWSCSVA</sequence>
<protein>
    <submittedName>
        <fullName evidence="2">Uncharacterized protein</fullName>
    </submittedName>
</protein>
<keyword evidence="1" id="KW-0812">Transmembrane</keyword>
<keyword evidence="1" id="KW-1133">Transmembrane helix</keyword>
<gene>
    <name evidence="2" type="ORF">V1264_024301</name>
</gene>
<evidence type="ECO:0000256" key="1">
    <source>
        <dbReference type="SAM" id="Phobius"/>
    </source>
</evidence>
<evidence type="ECO:0000313" key="3">
    <source>
        <dbReference type="Proteomes" id="UP001374579"/>
    </source>
</evidence>
<organism evidence="2 3">
    <name type="scientific">Littorina saxatilis</name>
    <dbReference type="NCBI Taxonomy" id="31220"/>
    <lineage>
        <taxon>Eukaryota</taxon>
        <taxon>Metazoa</taxon>
        <taxon>Spiralia</taxon>
        <taxon>Lophotrochozoa</taxon>
        <taxon>Mollusca</taxon>
        <taxon>Gastropoda</taxon>
        <taxon>Caenogastropoda</taxon>
        <taxon>Littorinimorpha</taxon>
        <taxon>Littorinoidea</taxon>
        <taxon>Littorinidae</taxon>
        <taxon>Littorina</taxon>
    </lineage>
</organism>
<evidence type="ECO:0000313" key="2">
    <source>
        <dbReference type="EMBL" id="KAK7089290.1"/>
    </source>
</evidence>
<dbReference type="Proteomes" id="UP001374579">
    <property type="component" value="Unassembled WGS sequence"/>
</dbReference>
<accession>A0AAN9AM01</accession>